<evidence type="ECO:0008006" key="8">
    <source>
        <dbReference type="Google" id="ProtNLM"/>
    </source>
</evidence>
<protein>
    <recommendedName>
        <fullName evidence="8">DNA-entry nuclease</fullName>
    </recommendedName>
</protein>
<dbReference type="Gene3D" id="3.40.570.10">
    <property type="entry name" value="Extracellular Endonuclease, subunit A"/>
    <property type="match status" value="1"/>
</dbReference>
<reference evidence="6 7" key="1">
    <citation type="submission" date="2019-08" db="EMBL/GenBank/DDBJ databases">
        <title>In-depth cultivation of the pig gut microbiome towards novel bacterial diversity and tailored functional studies.</title>
        <authorList>
            <person name="Wylensek D."/>
            <person name="Hitch T.C.A."/>
            <person name="Clavel T."/>
        </authorList>
    </citation>
    <scope>NUCLEOTIDE SEQUENCE [LARGE SCALE GENOMIC DNA]</scope>
    <source>
        <strain evidence="6 7">Oil+RF-744-WCA-WT-13</strain>
    </source>
</reference>
<organism evidence="6 7">
    <name type="scientific">Bilifractor porci</name>
    <dbReference type="NCBI Taxonomy" id="2606636"/>
    <lineage>
        <taxon>Bacteria</taxon>
        <taxon>Bacillati</taxon>
        <taxon>Bacillota</taxon>
        <taxon>Clostridia</taxon>
        <taxon>Lachnospirales</taxon>
        <taxon>Lachnospiraceae</taxon>
        <taxon>Bilifractor</taxon>
    </lineage>
</organism>
<keyword evidence="7" id="KW-1185">Reference proteome</keyword>
<dbReference type="InterPro" id="IPR004026">
    <property type="entry name" value="Ada_DNA_repair_Zn-bd"/>
</dbReference>
<dbReference type="AlphaFoldDB" id="A0A7X2P9V5"/>
<dbReference type="Gene3D" id="3.40.10.10">
    <property type="entry name" value="DNA Methylphosphotriester Repair Domain"/>
    <property type="match status" value="1"/>
</dbReference>
<dbReference type="Pfam" id="PF02805">
    <property type="entry name" value="Ada_Zn_binding"/>
    <property type="match status" value="1"/>
</dbReference>
<keyword evidence="1" id="KW-0010">Activator</keyword>
<dbReference type="GO" id="GO:0006355">
    <property type="term" value="P:regulation of DNA-templated transcription"/>
    <property type="evidence" value="ECO:0007669"/>
    <property type="project" value="InterPro"/>
</dbReference>
<sequence length="343" mass="37314">MRRRKSNRKSRGFRSAAVLLVLALSFCFQGCSGSPFFGTGNEQKVSNQIQVSDAFSVDQVPAYSQQASVTVHENKPYFRLEDFSAAAFESYSSLDSLGRCGTAFACIGQELMPTEKRGAIGDIKPTGWHLVKYAGIDGNYLYNRCHLIAYSLTAENANEKNLITGTRYLNVQGMLPYETTVADYIKATGNHVLYRVTPVFEGNNLLASGVLMEAESVEDEGSGVQFCVYCYNVQPGIAIDYADGTSSGPGYTGEGQADQEGQAGTTDSKTEDSQNQGSAPKSKTEDLQEQGSTMVYVGNSNTMKFHRPDCSSVAEMAESNKVGFSSREEALQQGYEPCKRCNP</sequence>
<proteinExistence type="predicted"/>
<evidence type="ECO:0000256" key="3">
    <source>
        <dbReference type="SAM" id="SignalP"/>
    </source>
</evidence>
<dbReference type="GO" id="GO:0008168">
    <property type="term" value="F:methyltransferase activity"/>
    <property type="evidence" value="ECO:0007669"/>
    <property type="project" value="InterPro"/>
</dbReference>
<evidence type="ECO:0000259" key="4">
    <source>
        <dbReference type="Pfam" id="PF02805"/>
    </source>
</evidence>
<accession>A0A7X2P9V5</accession>
<dbReference type="InterPro" id="IPR035451">
    <property type="entry name" value="Ada-like_dom_sf"/>
</dbReference>
<dbReference type="GO" id="GO:0006281">
    <property type="term" value="P:DNA repair"/>
    <property type="evidence" value="ECO:0007669"/>
    <property type="project" value="InterPro"/>
</dbReference>
<name>A0A7X2P9V5_9FIRM</name>
<dbReference type="GO" id="GO:0003677">
    <property type="term" value="F:DNA binding"/>
    <property type="evidence" value="ECO:0007669"/>
    <property type="project" value="InterPro"/>
</dbReference>
<dbReference type="GO" id="GO:0008270">
    <property type="term" value="F:zinc ion binding"/>
    <property type="evidence" value="ECO:0007669"/>
    <property type="project" value="InterPro"/>
</dbReference>
<feature type="domain" description="Ada DNA repair metal-binding" evidence="4">
    <location>
        <begin position="295"/>
        <end position="343"/>
    </location>
</feature>
<evidence type="ECO:0000313" key="6">
    <source>
        <dbReference type="EMBL" id="MST82919.1"/>
    </source>
</evidence>
<feature type="domain" description="Type VII secretion system protein EssD-like" evidence="5">
    <location>
        <begin position="89"/>
        <end position="216"/>
    </location>
</feature>
<gene>
    <name evidence="6" type="ORF">FYJ60_11465</name>
</gene>
<evidence type="ECO:0000259" key="5">
    <source>
        <dbReference type="Pfam" id="PF13930"/>
    </source>
</evidence>
<dbReference type="Pfam" id="PF13930">
    <property type="entry name" value="Endonuclea_NS_2"/>
    <property type="match status" value="1"/>
</dbReference>
<feature type="compositionally biased region" description="Low complexity" evidence="2">
    <location>
        <begin position="254"/>
        <end position="266"/>
    </location>
</feature>
<feature type="chain" id="PRO_5039167772" description="DNA-entry nuclease" evidence="3">
    <location>
        <begin position="31"/>
        <end position="343"/>
    </location>
</feature>
<keyword evidence="3" id="KW-0732">Signal</keyword>
<dbReference type="SUPFAM" id="SSF57884">
    <property type="entry name" value="Ada DNA repair protein, N-terminal domain (N-Ada 10)"/>
    <property type="match status" value="1"/>
</dbReference>
<feature type="region of interest" description="Disordered" evidence="2">
    <location>
        <begin position="244"/>
        <end position="294"/>
    </location>
</feature>
<evidence type="ECO:0000256" key="2">
    <source>
        <dbReference type="SAM" id="MobiDB-lite"/>
    </source>
</evidence>
<dbReference type="InterPro" id="IPR044927">
    <property type="entry name" value="Endonuclea_NS_2"/>
</dbReference>
<dbReference type="RefSeq" id="WP_154458820.1">
    <property type="nucleotide sequence ID" value="NZ_VUMV01000010.1"/>
</dbReference>
<dbReference type="InterPro" id="IPR044929">
    <property type="entry name" value="DNA/RNA_non-sp_Endonuclease_sf"/>
</dbReference>
<feature type="signal peptide" evidence="3">
    <location>
        <begin position="1"/>
        <end position="30"/>
    </location>
</feature>
<evidence type="ECO:0000256" key="1">
    <source>
        <dbReference type="ARBA" id="ARBA00023159"/>
    </source>
</evidence>
<dbReference type="Proteomes" id="UP000466864">
    <property type="component" value="Unassembled WGS sequence"/>
</dbReference>
<comment type="caution">
    <text evidence="6">The sequence shown here is derived from an EMBL/GenBank/DDBJ whole genome shotgun (WGS) entry which is preliminary data.</text>
</comment>
<dbReference type="EMBL" id="VUMV01000010">
    <property type="protein sequence ID" value="MST82919.1"/>
    <property type="molecule type" value="Genomic_DNA"/>
</dbReference>
<evidence type="ECO:0000313" key="7">
    <source>
        <dbReference type="Proteomes" id="UP000466864"/>
    </source>
</evidence>